<dbReference type="Proteomes" id="UP000093514">
    <property type="component" value="Unassembled WGS sequence"/>
</dbReference>
<evidence type="ECO:0008006" key="3">
    <source>
        <dbReference type="Google" id="ProtNLM"/>
    </source>
</evidence>
<evidence type="ECO:0000313" key="1">
    <source>
        <dbReference type="EMBL" id="OCL27273.1"/>
    </source>
</evidence>
<reference evidence="1 2" key="2">
    <citation type="submission" date="2016-08" db="EMBL/GenBank/DDBJ databases">
        <title>Orenia metallireducens sp. nov. strain Z6, a Novel Metal-reducing Firmicute from the Deep Subsurface.</title>
        <authorList>
            <person name="Maxim B.I."/>
            <person name="Kenneth K."/>
            <person name="Flynn T.M."/>
            <person name="Oloughlin E.J."/>
            <person name="Locke R.A."/>
            <person name="Weber J.R."/>
            <person name="Egan S.M."/>
            <person name="Mackie R.I."/>
            <person name="Cann I.K."/>
        </authorList>
    </citation>
    <scope>NUCLEOTIDE SEQUENCE [LARGE SCALE GENOMIC DNA]</scope>
    <source>
        <strain evidence="1 2">Z6</strain>
    </source>
</reference>
<accession>A0A1C0AAI6</accession>
<dbReference type="RefSeq" id="WP_068716987.1">
    <property type="nucleotide sequence ID" value="NZ_LWDV01000008.1"/>
</dbReference>
<keyword evidence="2" id="KW-1185">Reference proteome</keyword>
<proteinExistence type="predicted"/>
<dbReference type="EMBL" id="LWDV01000008">
    <property type="protein sequence ID" value="OCL27273.1"/>
    <property type="molecule type" value="Genomic_DNA"/>
</dbReference>
<dbReference type="PROSITE" id="PS51257">
    <property type="entry name" value="PROKAR_LIPOPROTEIN"/>
    <property type="match status" value="1"/>
</dbReference>
<sequence length="106" mass="12265">MKIRRMFPIITILLLMTILTGCEGKGDLKIITYDNQGNLLDDVYVGIYSPEYKQRLDFAYTINGEVNFIGLPSGIYRIKVVLWSKEEELEVRVKDGESTYLKLRVE</sequence>
<gene>
    <name evidence="1" type="ORF">U472_07345</name>
</gene>
<evidence type="ECO:0000313" key="2">
    <source>
        <dbReference type="Proteomes" id="UP000093514"/>
    </source>
</evidence>
<dbReference type="OrthoDB" id="2112474at2"/>
<organism evidence="1 2">
    <name type="scientific">Orenia metallireducens</name>
    <dbReference type="NCBI Taxonomy" id="1413210"/>
    <lineage>
        <taxon>Bacteria</taxon>
        <taxon>Bacillati</taxon>
        <taxon>Bacillota</taxon>
        <taxon>Clostridia</taxon>
        <taxon>Halanaerobiales</taxon>
        <taxon>Halobacteroidaceae</taxon>
        <taxon>Orenia</taxon>
    </lineage>
</organism>
<reference evidence="2" key="1">
    <citation type="submission" date="2016-07" db="EMBL/GenBank/DDBJ databases">
        <authorList>
            <person name="Florea S."/>
            <person name="Webb J.S."/>
            <person name="Jaromczyk J."/>
            <person name="Schardl C.L."/>
        </authorList>
    </citation>
    <scope>NUCLEOTIDE SEQUENCE [LARGE SCALE GENOMIC DNA]</scope>
    <source>
        <strain evidence="2">Z6</strain>
    </source>
</reference>
<name>A0A1C0AAI6_9FIRM</name>
<dbReference type="AlphaFoldDB" id="A0A1C0AAI6"/>
<comment type="caution">
    <text evidence="1">The sequence shown here is derived from an EMBL/GenBank/DDBJ whole genome shotgun (WGS) entry which is preliminary data.</text>
</comment>
<protein>
    <recommendedName>
        <fullName evidence="3">Carboxypeptidase regulatory-like domain-containing protein</fullName>
    </recommendedName>
</protein>